<reference evidence="1" key="1">
    <citation type="submission" date="2018-05" db="EMBL/GenBank/DDBJ databases">
        <title>Draft genome of Mucuna pruriens seed.</title>
        <authorList>
            <person name="Nnadi N.E."/>
            <person name="Vos R."/>
            <person name="Hasami M.H."/>
            <person name="Devisetty U.K."/>
            <person name="Aguiy J.C."/>
        </authorList>
    </citation>
    <scope>NUCLEOTIDE SEQUENCE [LARGE SCALE GENOMIC DNA]</scope>
    <source>
        <strain evidence="1">JCA_2017</strain>
    </source>
</reference>
<dbReference type="Gene3D" id="3.30.420.10">
    <property type="entry name" value="Ribonuclease H-like superfamily/Ribonuclease H"/>
    <property type="match status" value="1"/>
</dbReference>
<evidence type="ECO:0000313" key="2">
    <source>
        <dbReference type="Proteomes" id="UP000257109"/>
    </source>
</evidence>
<proteinExistence type="predicted"/>
<dbReference type="AlphaFoldDB" id="A0A371HHK4"/>
<organism evidence="1 2">
    <name type="scientific">Mucuna pruriens</name>
    <name type="common">Velvet bean</name>
    <name type="synonym">Dolichos pruriens</name>
    <dbReference type="NCBI Taxonomy" id="157652"/>
    <lineage>
        <taxon>Eukaryota</taxon>
        <taxon>Viridiplantae</taxon>
        <taxon>Streptophyta</taxon>
        <taxon>Embryophyta</taxon>
        <taxon>Tracheophyta</taxon>
        <taxon>Spermatophyta</taxon>
        <taxon>Magnoliopsida</taxon>
        <taxon>eudicotyledons</taxon>
        <taxon>Gunneridae</taxon>
        <taxon>Pentapetalae</taxon>
        <taxon>rosids</taxon>
        <taxon>fabids</taxon>
        <taxon>Fabales</taxon>
        <taxon>Fabaceae</taxon>
        <taxon>Papilionoideae</taxon>
        <taxon>50 kb inversion clade</taxon>
        <taxon>NPAAA clade</taxon>
        <taxon>indigoferoid/millettioid clade</taxon>
        <taxon>Phaseoleae</taxon>
        <taxon>Mucuna</taxon>
    </lineage>
</organism>
<comment type="caution">
    <text evidence="1">The sequence shown here is derived from an EMBL/GenBank/DDBJ whole genome shotgun (WGS) entry which is preliminary data.</text>
</comment>
<dbReference type="STRING" id="157652.A0A371HHK4"/>
<keyword evidence="2" id="KW-1185">Reference proteome</keyword>
<dbReference type="SUPFAM" id="SSF53098">
    <property type="entry name" value="Ribonuclease H-like"/>
    <property type="match status" value="1"/>
</dbReference>
<name>A0A371HHK4_MUCPR</name>
<protein>
    <recommendedName>
        <fullName evidence="3">Integrase catalytic domain-containing protein</fullName>
    </recommendedName>
</protein>
<gene>
    <name evidence="1" type="ORF">CR513_14287</name>
</gene>
<dbReference type="PANTHER" id="PTHR35046:SF9">
    <property type="entry name" value="RNA-DIRECTED DNA POLYMERASE"/>
    <property type="match status" value="1"/>
</dbReference>
<feature type="non-terminal residue" evidence="1">
    <location>
        <position position="1"/>
    </location>
</feature>
<dbReference type="InterPro" id="IPR036397">
    <property type="entry name" value="RNaseH_sf"/>
</dbReference>
<evidence type="ECO:0008006" key="3">
    <source>
        <dbReference type="Google" id="ProtNLM"/>
    </source>
</evidence>
<dbReference type="GO" id="GO:0003676">
    <property type="term" value="F:nucleic acid binding"/>
    <property type="evidence" value="ECO:0007669"/>
    <property type="project" value="InterPro"/>
</dbReference>
<dbReference type="InterPro" id="IPR012337">
    <property type="entry name" value="RNaseH-like_sf"/>
</dbReference>
<evidence type="ECO:0000313" key="1">
    <source>
        <dbReference type="EMBL" id="RDY02275.1"/>
    </source>
</evidence>
<dbReference type="EMBL" id="QJKJ01002565">
    <property type="protein sequence ID" value="RDY02275.1"/>
    <property type="molecule type" value="Genomic_DNA"/>
</dbReference>
<dbReference type="OrthoDB" id="1935586at2759"/>
<accession>A0A371HHK4</accession>
<dbReference type="Proteomes" id="UP000257109">
    <property type="component" value="Unassembled WGS sequence"/>
</dbReference>
<sequence length="224" mass="26341">MEHFGEYKTYKTLQENFFCTHMKRGVHHICIIDRFSRIAHFIPCHKVDDAYVVANIFFKEVVRLHDLSKTIISDRDSKTLWSKFSIKLLFSTTYHPQANEQTKGSQHHYILPPFELVYGFNPLTPLDLLSLPNVIATLNCDEVSKSQFVKNLYAKARFHIEKRLNNMLIWLRRVKHKKFEEGPLVIPSPLFVTTLESYGTSMEEERPISSHFEGVMCICWMSKW</sequence>
<dbReference type="PANTHER" id="PTHR35046">
    <property type="entry name" value="ZINC KNUCKLE (CCHC-TYPE) FAMILY PROTEIN"/>
    <property type="match status" value="1"/>
</dbReference>